<sequence>MAQNNTALQTYKIKSKLSKKFFRKYTLLNRLLPAILTPLVILIAWEIAVKLGYVKVIILPSPSSIFNTLIAMIKSGELTRHLRISLFRVLEGFLIGSILGLIFGIVIALFKKVEEALSFTISFLRPIPIIAWIPVLILWMGIDEGSKIAVIAIGSFWPVLINTIDGIKSVDKKYLQVAIVLEKSKINTLFKVVLPSALPSIFTGIRVGIGIAWMCVVAAELVAAESGIGYQIMYSREIMQPNQMFAGVFSIGLVGFLIEKIIGHIESKILKWNVNIKS</sequence>
<feature type="domain" description="ABC transmembrane type-1" evidence="8">
    <location>
        <begin position="82"/>
        <end position="266"/>
    </location>
</feature>
<feature type="transmembrane region" description="Helical" evidence="7">
    <location>
        <begin position="93"/>
        <end position="110"/>
    </location>
</feature>
<keyword evidence="2 7" id="KW-0813">Transport</keyword>
<dbReference type="SUPFAM" id="SSF161098">
    <property type="entry name" value="MetI-like"/>
    <property type="match status" value="1"/>
</dbReference>
<reference evidence="9 10" key="1">
    <citation type="journal article" date="2012" name="PLoS ONE">
        <title>The purine-utilizing bacterium Clostridium acidurici 9a: a genome-guided metabolic reconsideration.</title>
        <authorList>
            <person name="Hartwich K."/>
            <person name="Poehlein A."/>
            <person name="Daniel R."/>
        </authorList>
    </citation>
    <scope>NUCLEOTIDE SEQUENCE [LARGE SCALE GENOMIC DNA]</scope>
    <source>
        <strain evidence="10">ATCC 7906 / DSM 604 / BCRC 14475 / CIP 104303 / KCTC 5404 / NCIMB 10678 / 9a</strain>
    </source>
</reference>
<evidence type="ECO:0000256" key="3">
    <source>
        <dbReference type="ARBA" id="ARBA00022475"/>
    </source>
</evidence>
<dbReference type="RefSeq" id="WP_014966922.1">
    <property type="nucleotide sequence ID" value="NC_018664.1"/>
</dbReference>
<feature type="transmembrane region" description="Helical" evidence="7">
    <location>
        <begin position="148"/>
        <end position="167"/>
    </location>
</feature>
<evidence type="ECO:0000313" key="10">
    <source>
        <dbReference type="Proteomes" id="UP000006094"/>
    </source>
</evidence>
<dbReference type="Pfam" id="PF00528">
    <property type="entry name" value="BPD_transp_1"/>
    <property type="match status" value="1"/>
</dbReference>
<proteinExistence type="inferred from homology"/>
<evidence type="ECO:0000256" key="7">
    <source>
        <dbReference type="RuleBase" id="RU363032"/>
    </source>
</evidence>
<comment type="similarity">
    <text evidence="7">Belongs to the binding-protein-dependent transport system permease family.</text>
</comment>
<dbReference type="GO" id="GO:0042918">
    <property type="term" value="P:alkanesulfonate transmembrane transport"/>
    <property type="evidence" value="ECO:0007669"/>
    <property type="project" value="UniProtKB-ARBA"/>
</dbReference>
<name>K0AYF8_GOTA9</name>
<feature type="transmembrane region" description="Helical" evidence="7">
    <location>
        <begin position="122"/>
        <end position="142"/>
    </location>
</feature>
<dbReference type="FunFam" id="1.10.3720.10:FF:000003">
    <property type="entry name" value="Aliphatic sulfonate ABC transporter permease"/>
    <property type="match status" value="1"/>
</dbReference>
<dbReference type="KEGG" id="cad:Curi_c07120"/>
<dbReference type="CDD" id="cd06261">
    <property type="entry name" value="TM_PBP2"/>
    <property type="match status" value="1"/>
</dbReference>
<gene>
    <name evidence="9" type="ordered locus">Curi_c07120</name>
</gene>
<dbReference type="Gene3D" id="1.10.3720.10">
    <property type="entry name" value="MetI-like"/>
    <property type="match status" value="1"/>
</dbReference>
<evidence type="ECO:0000256" key="4">
    <source>
        <dbReference type="ARBA" id="ARBA00022692"/>
    </source>
</evidence>
<evidence type="ECO:0000256" key="2">
    <source>
        <dbReference type="ARBA" id="ARBA00022448"/>
    </source>
</evidence>
<dbReference type="OrthoDB" id="9804353at2"/>
<accession>K0AYF8</accession>
<evidence type="ECO:0000313" key="9">
    <source>
        <dbReference type="EMBL" id="AFS77785.1"/>
    </source>
</evidence>
<dbReference type="Proteomes" id="UP000006094">
    <property type="component" value="Chromosome"/>
</dbReference>
<dbReference type="InterPro" id="IPR035906">
    <property type="entry name" value="MetI-like_sf"/>
</dbReference>
<keyword evidence="3" id="KW-1003">Cell membrane</keyword>
<dbReference type="PROSITE" id="PS50928">
    <property type="entry name" value="ABC_TM1"/>
    <property type="match status" value="1"/>
</dbReference>
<dbReference type="EMBL" id="CP003326">
    <property type="protein sequence ID" value="AFS77785.1"/>
    <property type="molecule type" value="Genomic_DNA"/>
</dbReference>
<dbReference type="GO" id="GO:0005886">
    <property type="term" value="C:plasma membrane"/>
    <property type="evidence" value="ECO:0007669"/>
    <property type="project" value="UniProtKB-SubCell"/>
</dbReference>
<evidence type="ECO:0000259" key="8">
    <source>
        <dbReference type="PROSITE" id="PS50928"/>
    </source>
</evidence>
<dbReference type="HOGENOM" id="CLU_046113_1_4_9"/>
<keyword evidence="6 7" id="KW-0472">Membrane</keyword>
<feature type="transmembrane region" description="Helical" evidence="7">
    <location>
        <begin position="244"/>
        <end position="262"/>
    </location>
</feature>
<dbReference type="STRING" id="1128398.Curi_c07120"/>
<evidence type="ECO:0000256" key="6">
    <source>
        <dbReference type="ARBA" id="ARBA00023136"/>
    </source>
</evidence>
<protein>
    <submittedName>
        <fullName evidence="9">ABC transporter permease protein</fullName>
    </submittedName>
</protein>
<keyword evidence="5 7" id="KW-1133">Transmembrane helix</keyword>
<dbReference type="InterPro" id="IPR000515">
    <property type="entry name" value="MetI-like"/>
</dbReference>
<dbReference type="PANTHER" id="PTHR30151:SF38">
    <property type="entry name" value="ALIPHATIC SULFONATES TRANSPORT PERMEASE PROTEIN SSUC-RELATED"/>
    <property type="match status" value="1"/>
</dbReference>
<comment type="subcellular location">
    <subcellularLocation>
        <location evidence="1 7">Cell membrane</location>
        <topology evidence="1 7">Multi-pass membrane protein</topology>
    </subcellularLocation>
</comment>
<evidence type="ECO:0000256" key="5">
    <source>
        <dbReference type="ARBA" id="ARBA00022989"/>
    </source>
</evidence>
<feature type="transmembrane region" description="Helical" evidence="7">
    <location>
        <begin position="52"/>
        <end position="73"/>
    </location>
</feature>
<evidence type="ECO:0000256" key="1">
    <source>
        <dbReference type="ARBA" id="ARBA00004651"/>
    </source>
</evidence>
<dbReference type="eggNOG" id="COG0600">
    <property type="taxonomic scope" value="Bacteria"/>
</dbReference>
<organism evidence="9 10">
    <name type="scientific">Gottschalkia acidurici (strain ATCC 7906 / DSM 604 / BCRC 14475 / CIP 104303 / KCTC 5404 / NCIMB 10678 / 9a)</name>
    <name type="common">Clostridium acidurici</name>
    <dbReference type="NCBI Taxonomy" id="1128398"/>
    <lineage>
        <taxon>Bacteria</taxon>
        <taxon>Bacillati</taxon>
        <taxon>Bacillota</taxon>
        <taxon>Tissierellia</taxon>
        <taxon>Tissierellales</taxon>
        <taxon>Gottschalkiaceae</taxon>
        <taxon>Gottschalkia</taxon>
    </lineage>
</organism>
<feature type="transmembrane region" description="Helical" evidence="7">
    <location>
        <begin position="211"/>
        <end position="232"/>
    </location>
</feature>
<keyword evidence="4 7" id="KW-0812">Transmembrane</keyword>
<feature type="transmembrane region" description="Helical" evidence="7">
    <location>
        <begin position="27"/>
        <end position="45"/>
    </location>
</feature>
<dbReference type="PANTHER" id="PTHR30151">
    <property type="entry name" value="ALKANE SULFONATE ABC TRANSPORTER-RELATED, MEMBRANE SUBUNIT"/>
    <property type="match status" value="1"/>
</dbReference>
<dbReference type="AlphaFoldDB" id="K0AYF8"/>
<keyword evidence="10" id="KW-1185">Reference proteome</keyword>